<comment type="caution">
    <text evidence="1">The sequence shown here is derived from an EMBL/GenBank/DDBJ whole genome shotgun (WGS) entry which is preliminary data.</text>
</comment>
<organism evidence="1 2">
    <name type="scientific">Diaporthe vaccinii</name>
    <dbReference type="NCBI Taxonomy" id="105482"/>
    <lineage>
        <taxon>Eukaryota</taxon>
        <taxon>Fungi</taxon>
        <taxon>Dikarya</taxon>
        <taxon>Ascomycota</taxon>
        <taxon>Pezizomycotina</taxon>
        <taxon>Sordariomycetes</taxon>
        <taxon>Sordariomycetidae</taxon>
        <taxon>Diaporthales</taxon>
        <taxon>Diaporthaceae</taxon>
        <taxon>Diaporthe</taxon>
        <taxon>Diaporthe eres species complex</taxon>
    </lineage>
</organism>
<proteinExistence type="predicted"/>
<name>A0ABR4ENN7_9PEZI</name>
<evidence type="ECO:0000313" key="2">
    <source>
        <dbReference type="Proteomes" id="UP001600888"/>
    </source>
</evidence>
<reference evidence="1 2" key="1">
    <citation type="submission" date="2024-03" db="EMBL/GenBank/DDBJ databases">
        <title>A high-quality draft genome sequence of Diaporthe vaccinii, a causative agent of upright dieback and viscid rot disease in cranberry plants.</title>
        <authorList>
            <person name="Sarrasin M."/>
            <person name="Lang B.F."/>
            <person name="Burger G."/>
        </authorList>
    </citation>
    <scope>NUCLEOTIDE SEQUENCE [LARGE SCALE GENOMIC DNA]</scope>
    <source>
        <strain evidence="1 2">IS7</strain>
    </source>
</reference>
<sequence>MAMTGEKLSAKLLILYWGRKCRCLRANDSQALYDLQRAELRPEVRVTIKSIGRPPLHATGDGRGLVCAARGRRPRAGAEQRHDVVLDTRDQHRRLTHPPRQAALEASLVQVALRRDFTLSLIHDTRGVIRRRGEEGRICRGHQSSDSRPPDDLLLWEPHSSVICVHVGGAHHVGRNIITPLVRRHGAAVASPFVGRPIEDIELWSHKPDRNRPVPDLPRPFGICGIARVPGQPGGNLEEAPVRHGVLIKVAVRGLVVLPLQAPAACRAVGFPPPREGVEGVLGDGHPRRRSFDGCEIILHCGECIVHPAMC</sequence>
<protein>
    <submittedName>
        <fullName evidence="1">Uncharacterized protein</fullName>
    </submittedName>
</protein>
<accession>A0ABR4ENN7</accession>
<evidence type="ECO:0000313" key="1">
    <source>
        <dbReference type="EMBL" id="KAL2284043.1"/>
    </source>
</evidence>
<keyword evidence="2" id="KW-1185">Reference proteome</keyword>
<dbReference type="Proteomes" id="UP001600888">
    <property type="component" value="Unassembled WGS sequence"/>
</dbReference>
<dbReference type="EMBL" id="JBAWTH010000039">
    <property type="protein sequence ID" value="KAL2284043.1"/>
    <property type="molecule type" value="Genomic_DNA"/>
</dbReference>
<gene>
    <name evidence="1" type="ORF">FJTKL_09258</name>
</gene>